<dbReference type="Proteomes" id="UP001589798">
    <property type="component" value="Unassembled WGS sequence"/>
</dbReference>
<dbReference type="PANTHER" id="PTHR35399">
    <property type="entry name" value="SLR8030 PROTEIN"/>
    <property type="match status" value="1"/>
</dbReference>
<proteinExistence type="predicted"/>
<comment type="caution">
    <text evidence="2">The sequence shown here is derived from an EMBL/GenBank/DDBJ whole genome shotgun (WGS) entry which is preliminary data.</text>
</comment>
<dbReference type="PANTHER" id="PTHR35399:SF2">
    <property type="entry name" value="DUF839 DOMAIN-CONTAINING PROTEIN"/>
    <property type="match status" value="1"/>
</dbReference>
<evidence type="ECO:0000313" key="3">
    <source>
        <dbReference type="Proteomes" id="UP001589798"/>
    </source>
</evidence>
<dbReference type="EMBL" id="JBHLWK010000001">
    <property type="protein sequence ID" value="MFC0202786.1"/>
    <property type="molecule type" value="Genomic_DNA"/>
</dbReference>
<evidence type="ECO:0000256" key="1">
    <source>
        <dbReference type="SAM" id="MobiDB-lite"/>
    </source>
</evidence>
<protein>
    <submittedName>
        <fullName evidence="2">Alkaline phosphatase PhoX</fullName>
    </submittedName>
</protein>
<feature type="region of interest" description="Disordered" evidence="1">
    <location>
        <begin position="590"/>
        <end position="620"/>
    </location>
</feature>
<feature type="region of interest" description="Disordered" evidence="1">
    <location>
        <begin position="1"/>
        <end position="22"/>
    </location>
</feature>
<sequence length="820" mass="86359">MTEINPAEHYTDGDVDTNDLGRPSLESMAAARYSRRQTMFRGAGATTMAFMGTGLLAACGDDDGESSLGGVTVSAGENAATSAGRVVTLTGSASGTLSGSSAPNWTQTSGPIVQLSGTTGTVTFLAPAVSAATDLVFTYTATSAYGETSSASTTVRVSPAALGFTAVAHSLADVVVVPQGYTVTVMTRLGDPITANTPAYKNDGTDTDFGNRIGDHHDALAWFGLSAAGGVDASSSTRGLMVQNHENITQKYLHVSTIVRDEAQVTKEMEAHGVSIVEYKDAGDRKWGYVQGSSFNRRITPFTETAFRGPAAGSAMLRTKYSPDGTKGRGTINNCANGVTGWNTYLTCEENYAGYFRRDASDDALRSPRELASLRRNGITSRTGSYSWSTAPTTNTAITRWNATISSATATSADDFRYEVNQFGWVLEIDPYDPKSTPRKRTALGRFGHEGAFVRIAANQKVAFYMGDDSGGEYLYKFVSTATWNAADANATDRLAMGDKYMDNGILYAARFNADGTGDWLPLVFGQVPPRPASSSYPDGYTFVDQADICVNTRFAGDAVGATPMDRPEWTTGNPVTGEIYLTLTNNSGRTATTTNAANPRSYSDPRVTGGASSGNPNGHIVRLRETGDNTDAKTFRWDLYMFGVDSTDYDATKTNVNVSGLTTANDFSSPDGAFFSRATNAGGQIKPLLWIETDDGAMTDRTNCMLLAAMPGTVGDGGAVTIDNGGGNTQATIVGAKATAANLRRFLVGPVDCEITGIDTTPDGRTMFVGIQHPGDSGTAAAPGGHWPYTQDGSTPAASVRPRSALIAITKNDGGVVGL</sequence>
<dbReference type="InterPro" id="IPR008557">
    <property type="entry name" value="PhoX"/>
</dbReference>
<evidence type="ECO:0000313" key="2">
    <source>
        <dbReference type="EMBL" id="MFC0202786.1"/>
    </source>
</evidence>
<keyword evidence="3" id="KW-1185">Reference proteome</keyword>
<dbReference type="RefSeq" id="WP_379485654.1">
    <property type="nucleotide sequence ID" value="NZ_JBHLWK010000001.1"/>
</dbReference>
<dbReference type="Pfam" id="PF05787">
    <property type="entry name" value="PhoX"/>
    <property type="match status" value="1"/>
</dbReference>
<name>A0ABV6CPX6_9SPHN</name>
<dbReference type="Gene3D" id="2.60.40.10">
    <property type="entry name" value="Immunoglobulins"/>
    <property type="match status" value="1"/>
</dbReference>
<accession>A0ABV6CPX6</accession>
<feature type="compositionally biased region" description="Low complexity" evidence="1">
    <location>
        <begin position="590"/>
        <end position="599"/>
    </location>
</feature>
<organism evidence="2 3">
    <name type="scientific">Novosphingobium soli</name>
    <dbReference type="NCBI Taxonomy" id="574956"/>
    <lineage>
        <taxon>Bacteria</taxon>
        <taxon>Pseudomonadati</taxon>
        <taxon>Pseudomonadota</taxon>
        <taxon>Alphaproteobacteria</taxon>
        <taxon>Sphingomonadales</taxon>
        <taxon>Sphingomonadaceae</taxon>
        <taxon>Novosphingobium</taxon>
    </lineage>
</organism>
<reference evidence="2 3" key="1">
    <citation type="submission" date="2024-09" db="EMBL/GenBank/DDBJ databases">
        <authorList>
            <person name="Sun Q."/>
            <person name="Mori K."/>
        </authorList>
    </citation>
    <scope>NUCLEOTIDE SEQUENCE [LARGE SCALE GENOMIC DNA]</scope>
    <source>
        <strain evidence="2 3">CCM 7706</strain>
    </source>
</reference>
<gene>
    <name evidence="2" type="ORF">ACFFJC_00705</name>
</gene>
<dbReference type="InterPro" id="IPR013783">
    <property type="entry name" value="Ig-like_fold"/>
</dbReference>